<organism evidence="2 3">
    <name type="scientific">Microthyrium microscopicum</name>
    <dbReference type="NCBI Taxonomy" id="703497"/>
    <lineage>
        <taxon>Eukaryota</taxon>
        <taxon>Fungi</taxon>
        <taxon>Dikarya</taxon>
        <taxon>Ascomycota</taxon>
        <taxon>Pezizomycotina</taxon>
        <taxon>Dothideomycetes</taxon>
        <taxon>Dothideomycetes incertae sedis</taxon>
        <taxon>Microthyriales</taxon>
        <taxon>Microthyriaceae</taxon>
        <taxon>Microthyrium</taxon>
    </lineage>
</organism>
<reference evidence="2" key="1">
    <citation type="journal article" date="2020" name="Stud. Mycol.">
        <title>101 Dothideomycetes genomes: a test case for predicting lifestyles and emergence of pathogens.</title>
        <authorList>
            <person name="Haridas S."/>
            <person name="Albert R."/>
            <person name="Binder M."/>
            <person name="Bloem J."/>
            <person name="Labutti K."/>
            <person name="Salamov A."/>
            <person name="Andreopoulos B."/>
            <person name="Baker S."/>
            <person name="Barry K."/>
            <person name="Bills G."/>
            <person name="Bluhm B."/>
            <person name="Cannon C."/>
            <person name="Castanera R."/>
            <person name="Culley D."/>
            <person name="Daum C."/>
            <person name="Ezra D."/>
            <person name="Gonzalez J."/>
            <person name="Henrissat B."/>
            <person name="Kuo A."/>
            <person name="Liang C."/>
            <person name="Lipzen A."/>
            <person name="Lutzoni F."/>
            <person name="Magnuson J."/>
            <person name="Mondo S."/>
            <person name="Nolan M."/>
            <person name="Ohm R."/>
            <person name="Pangilinan J."/>
            <person name="Park H.-J."/>
            <person name="Ramirez L."/>
            <person name="Alfaro M."/>
            <person name="Sun H."/>
            <person name="Tritt A."/>
            <person name="Yoshinaga Y."/>
            <person name="Zwiers L.-H."/>
            <person name="Turgeon B."/>
            <person name="Goodwin S."/>
            <person name="Spatafora J."/>
            <person name="Crous P."/>
            <person name="Grigoriev I."/>
        </authorList>
    </citation>
    <scope>NUCLEOTIDE SEQUENCE</scope>
    <source>
        <strain evidence="2">CBS 115976</strain>
    </source>
</reference>
<keyword evidence="3" id="KW-1185">Reference proteome</keyword>
<sequence length="321" mass="33272">MMKFLPILFVSLASAISVSNFTAAIPQCIDPAGTQQCIDKSNVGILSACEAACGCGDAFTCGFGSADCVLACGCAAFQGVINCMVSNCWNKVYSCEYQQLLIDAATYCPISTPLYFPFFGAKVDQPGSCSCALTDLWASQLVASNAETTCLKNNFKLGTECSCCAAAGVTSVYYDLCNTTAPEVVRPIVGSIPFNTFSTCDATLSNINCSDVQHGLPVAAPGLFKSSLQPNGTARTFSNQAGTMTVPPYSSTTAWYFLGTAKGAVTATAFPYKAGAQASGSISAAGGTAGGGSKSNNAASTRLGNREFWPLVLLVVTLYFL</sequence>
<feature type="chain" id="PRO_5025499067" description="Extracellular membrane protein CFEM domain-containing protein" evidence="1">
    <location>
        <begin position="16"/>
        <end position="321"/>
    </location>
</feature>
<evidence type="ECO:0000313" key="2">
    <source>
        <dbReference type="EMBL" id="KAF2667452.1"/>
    </source>
</evidence>
<protein>
    <recommendedName>
        <fullName evidence="4">Extracellular membrane protein CFEM domain-containing protein</fullName>
    </recommendedName>
</protein>
<evidence type="ECO:0000256" key="1">
    <source>
        <dbReference type="SAM" id="SignalP"/>
    </source>
</evidence>
<evidence type="ECO:0000313" key="3">
    <source>
        <dbReference type="Proteomes" id="UP000799302"/>
    </source>
</evidence>
<gene>
    <name evidence="2" type="ORF">BT63DRAFT_292646</name>
</gene>
<proteinExistence type="predicted"/>
<dbReference type="EMBL" id="MU004237">
    <property type="protein sequence ID" value="KAF2667452.1"/>
    <property type="molecule type" value="Genomic_DNA"/>
</dbReference>
<dbReference type="OrthoDB" id="3538998at2759"/>
<evidence type="ECO:0008006" key="4">
    <source>
        <dbReference type="Google" id="ProtNLM"/>
    </source>
</evidence>
<dbReference type="AlphaFoldDB" id="A0A6A6U5M7"/>
<dbReference type="Proteomes" id="UP000799302">
    <property type="component" value="Unassembled WGS sequence"/>
</dbReference>
<name>A0A6A6U5M7_9PEZI</name>
<keyword evidence="1" id="KW-0732">Signal</keyword>
<accession>A0A6A6U5M7</accession>
<feature type="signal peptide" evidence="1">
    <location>
        <begin position="1"/>
        <end position="15"/>
    </location>
</feature>